<evidence type="ECO:0000313" key="5">
    <source>
        <dbReference type="EMBL" id="SON55462.1"/>
    </source>
</evidence>
<evidence type="ECO:0000256" key="3">
    <source>
        <dbReference type="ARBA" id="ARBA00022840"/>
    </source>
</evidence>
<sequence>MLPLAIKNLSVTYPGLDAPALRIDDLSVAPGSRLAITGPSGSGKTTFVNIITGLEAIRIGSVLWGDTDLSGLSESGRDRWRARNIGLVMQDFHLFPGLSALDNVLLPQRLAHFRLDPALPQRAADLLARVGIERPRQSIETMSRGQMQRVAVARALLARPGVLIADEPTASLDEDNGAAVADLLLELAREEQATLIVVSHDARLVERMDSVLRLVSGHPVTDRRELAA</sequence>
<dbReference type="CDD" id="cd03255">
    <property type="entry name" value="ABC_MJ0796_LolCDE_FtsE"/>
    <property type="match status" value="1"/>
</dbReference>
<reference evidence="6" key="1">
    <citation type="submission" date="2017-09" db="EMBL/GenBank/DDBJ databases">
        <title>Genome sequence of Nannocystis excedens DSM 71.</title>
        <authorList>
            <person name="Blom J."/>
        </authorList>
    </citation>
    <scope>NUCLEOTIDE SEQUENCE [LARGE SCALE GENOMIC DNA]</scope>
    <source>
        <strain evidence="6">type strain: E19</strain>
    </source>
</reference>
<dbReference type="KEGG" id="hdi:HDIA_1921"/>
<accession>A0A2C9D547</accession>
<dbReference type="InterPro" id="IPR027417">
    <property type="entry name" value="P-loop_NTPase"/>
</dbReference>
<dbReference type="PANTHER" id="PTHR24220:SF659">
    <property type="entry name" value="TRANSPORTER, PUTATIVE-RELATED"/>
    <property type="match status" value="1"/>
</dbReference>
<dbReference type="Gene3D" id="3.40.50.300">
    <property type="entry name" value="P-loop containing nucleotide triphosphate hydrolases"/>
    <property type="match status" value="1"/>
</dbReference>
<dbReference type="PROSITE" id="PS50893">
    <property type="entry name" value="ABC_TRANSPORTER_2"/>
    <property type="match status" value="1"/>
</dbReference>
<dbReference type="PANTHER" id="PTHR24220">
    <property type="entry name" value="IMPORT ATP-BINDING PROTEIN"/>
    <property type="match status" value="1"/>
</dbReference>
<evidence type="ECO:0000259" key="4">
    <source>
        <dbReference type="PROSITE" id="PS50893"/>
    </source>
</evidence>
<dbReference type="GO" id="GO:0016887">
    <property type="term" value="F:ATP hydrolysis activity"/>
    <property type="evidence" value="ECO:0007669"/>
    <property type="project" value="InterPro"/>
</dbReference>
<dbReference type="InterPro" id="IPR003593">
    <property type="entry name" value="AAA+_ATPase"/>
</dbReference>
<dbReference type="AlphaFoldDB" id="A0A2C9D547"/>
<dbReference type="Pfam" id="PF00005">
    <property type="entry name" value="ABC_tran"/>
    <property type="match status" value="1"/>
</dbReference>
<dbReference type="Proteomes" id="UP000223606">
    <property type="component" value="Chromosome 1"/>
</dbReference>
<protein>
    <submittedName>
        <fullName evidence="5">ABC transporter ATP-binding protein YtrE</fullName>
    </submittedName>
</protein>
<evidence type="ECO:0000313" key="6">
    <source>
        <dbReference type="Proteomes" id="UP000223606"/>
    </source>
</evidence>
<dbReference type="InterPro" id="IPR003439">
    <property type="entry name" value="ABC_transporter-like_ATP-bd"/>
</dbReference>
<keyword evidence="6" id="KW-1185">Reference proteome</keyword>
<dbReference type="GO" id="GO:0005886">
    <property type="term" value="C:plasma membrane"/>
    <property type="evidence" value="ECO:0007669"/>
    <property type="project" value="TreeGrafter"/>
</dbReference>
<dbReference type="GO" id="GO:0005524">
    <property type="term" value="F:ATP binding"/>
    <property type="evidence" value="ECO:0007669"/>
    <property type="project" value="UniProtKB-KW"/>
</dbReference>
<dbReference type="OrthoDB" id="9787227at2"/>
<dbReference type="SMART" id="SM00382">
    <property type="entry name" value="AAA"/>
    <property type="match status" value="1"/>
</dbReference>
<dbReference type="InterPro" id="IPR017911">
    <property type="entry name" value="MacB-like_ATP-bd"/>
</dbReference>
<keyword evidence="2" id="KW-0547">Nucleotide-binding</keyword>
<dbReference type="SUPFAM" id="SSF52540">
    <property type="entry name" value="P-loop containing nucleoside triphosphate hydrolases"/>
    <property type="match status" value="1"/>
</dbReference>
<dbReference type="GO" id="GO:0022857">
    <property type="term" value="F:transmembrane transporter activity"/>
    <property type="evidence" value="ECO:0007669"/>
    <property type="project" value="TreeGrafter"/>
</dbReference>
<dbReference type="RefSeq" id="WP_099555970.1">
    <property type="nucleotide sequence ID" value="NZ_LT960614.1"/>
</dbReference>
<keyword evidence="3 5" id="KW-0067">ATP-binding</keyword>
<evidence type="ECO:0000256" key="2">
    <source>
        <dbReference type="ARBA" id="ARBA00022741"/>
    </source>
</evidence>
<organism evidence="5 6">
    <name type="scientific">Hartmannibacter diazotrophicus</name>
    <dbReference type="NCBI Taxonomy" id="1482074"/>
    <lineage>
        <taxon>Bacteria</taxon>
        <taxon>Pseudomonadati</taxon>
        <taxon>Pseudomonadota</taxon>
        <taxon>Alphaproteobacteria</taxon>
        <taxon>Hyphomicrobiales</taxon>
        <taxon>Pleomorphomonadaceae</taxon>
        <taxon>Hartmannibacter</taxon>
    </lineage>
</organism>
<proteinExistence type="predicted"/>
<gene>
    <name evidence="5" type="primary">ytrE</name>
    <name evidence="5" type="ORF">HDIA_1921</name>
</gene>
<dbReference type="InterPro" id="IPR015854">
    <property type="entry name" value="ABC_transpr_LolD-like"/>
</dbReference>
<evidence type="ECO:0000256" key="1">
    <source>
        <dbReference type="ARBA" id="ARBA00022448"/>
    </source>
</evidence>
<dbReference type="EMBL" id="LT960614">
    <property type="protein sequence ID" value="SON55462.1"/>
    <property type="molecule type" value="Genomic_DNA"/>
</dbReference>
<keyword evidence="1" id="KW-0813">Transport</keyword>
<feature type="domain" description="ABC transporter" evidence="4">
    <location>
        <begin position="6"/>
        <end position="228"/>
    </location>
</feature>
<name>A0A2C9D547_9HYPH</name>